<name>A0A2X4V7M7_9GAMM</name>
<evidence type="ECO:0000313" key="3">
    <source>
        <dbReference type="Proteomes" id="UP000249005"/>
    </source>
</evidence>
<reference evidence="2 3" key="1">
    <citation type="submission" date="2018-06" db="EMBL/GenBank/DDBJ databases">
        <authorList>
            <consortium name="Pathogen Informatics"/>
            <person name="Doyle S."/>
        </authorList>
    </citation>
    <scope>NUCLEOTIDE SEQUENCE [LARGE SCALE GENOMIC DNA]</scope>
    <source>
        <strain evidence="2 3">NCTC12151</strain>
    </source>
</reference>
<evidence type="ECO:0000313" key="2">
    <source>
        <dbReference type="EMBL" id="SQI42722.1"/>
    </source>
</evidence>
<dbReference type="AlphaFoldDB" id="A0A2X4V7M7"/>
<keyword evidence="1" id="KW-0732">Signal</keyword>
<feature type="signal peptide" evidence="1">
    <location>
        <begin position="1"/>
        <end position="20"/>
    </location>
</feature>
<gene>
    <name evidence="2" type="ORF">NCTC12151_02680</name>
</gene>
<dbReference type="EMBL" id="LS483470">
    <property type="protein sequence ID" value="SQI42722.1"/>
    <property type="molecule type" value="Genomic_DNA"/>
</dbReference>
<keyword evidence="3" id="KW-1185">Reference proteome</keyword>
<protein>
    <submittedName>
        <fullName evidence="2">Uncharacterized protein</fullName>
    </submittedName>
</protein>
<sequence length="165" mass="18658">MKIFTLLVVLLFTSFPSAFAQQCIQKDEAESIVIGVAKGGVQYIENISSEKVKRWTDFSALRKNEDIIKLSTEVVYRKKSSIKTNSTEVISIIHFPENKECVQLINMRLPNELRGMCDDQGAFGYFIDFEKVDGKIKVTDIASAGLQNEGSFCDELEEYIKVSKK</sequence>
<proteinExistence type="predicted"/>
<accession>A0A2X4V7M7</accession>
<dbReference type="KEGG" id="lri:NCTC12151_02680"/>
<feature type="chain" id="PRO_5016003145" evidence="1">
    <location>
        <begin position="21"/>
        <end position="165"/>
    </location>
</feature>
<evidence type="ECO:0000256" key="1">
    <source>
        <dbReference type="SAM" id="SignalP"/>
    </source>
</evidence>
<dbReference type="Proteomes" id="UP000249005">
    <property type="component" value="Chromosome 1"/>
</dbReference>
<dbReference type="RefSeq" id="WP_197708827.1">
    <property type="nucleotide sequence ID" value="NZ_LR698987.1"/>
</dbReference>
<organism evidence="2 3">
    <name type="scientific">Leminorella richardii</name>
    <dbReference type="NCBI Taxonomy" id="158841"/>
    <lineage>
        <taxon>Bacteria</taxon>
        <taxon>Pseudomonadati</taxon>
        <taxon>Pseudomonadota</taxon>
        <taxon>Gammaproteobacteria</taxon>
        <taxon>Enterobacterales</taxon>
        <taxon>Budviciaceae</taxon>
        <taxon>Leminorella</taxon>
    </lineage>
</organism>